<dbReference type="Gene3D" id="3.40.50.360">
    <property type="match status" value="1"/>
</dbReference>
<dbReference type="PANTHER" id="PTHR38030">
    <property type="entry name" value="PROTOPORPHYRINOGEN IX DEHYDROGENASE [MENAQUINONE]"/>
    <property type="match status" value="1"/>
</dbReference>
<dbReference type="Proteomes" id="UP000000663">
    <property type="component" value="Chromosome"/>
</dbReference>
<keyword evidence="1" id="KW-0472">Membrane</keyword>
<feature type="transmembrane region" description="Helical" evidence="1">
    <location>
        <begin position="82"/>
        <end position="99"/>
    </location>
</feature>
<keyword evidence="1" id="KW-0812">Transmembrane</keyword>
<keyword evidence="4" id="KW-1185">Reference proteome</keyword>
<dbReference type="GO" id="GO:0010181">
    <property type="term" value="F:FMN binding"/>
    <property type="evidence" value="ECO:0007669"/>
    <property type="project" value="TreeGrafter"/>
</dbReference>
<dbReference type="AlphaFoldDB" id="Q0W8S4"/>
<evidence type="ECO:0000313" key="4">
    <source>
        <dbReference type="Proteomes" id="UP000000663"/>
    </source>
</evidence>
<accession>Q0W8S4</accession>
<name>Q0W8S4_METAR</name>
<dbReference type="KEGG" id="rci:LRC225"/>
<dbReference type="InterPro" id="IPR029039">
    <property type="entry name" value="Flavoprotein-like_sf"/>
</dbReference>
<dbReference type="SUPFAM" id="SSF52218">
    <property type="entry name" value="Flavoproteins"/>
    <property type="match status" value="1"/>
</dbReference>
<keyword evidence="1" id="KW-1133">Transmembrane helix</keyword>
<proteinExistence type="predicted"/>
<dbReference type="GO" id="GO:0006783">
    <property type="term" value="P:heme biosynthetic process"/>
    <property type="evidence" value="ECO:0007669"/>
    <property type="project" value="TreeGrafter"/>
</dbReference>
<dbReference type="GO" id="GO:0070819">
    <property type="term" value="F:menaquinone-dependent protoporphyrinogen oxidase activity"/>
    <property type="evidence" value="ECO:0007669"/>
    <property type="project" value="TreeGrafter"/>
</dbReference>
<dbReference type="InterPro" id="IPR026816">
    <property type="entry name" value="Flavodoxin_dom"/>
</dbReference>
<gene>
    <name evidence="3" type="ORF">LRC225</name>
</gene>
<organism evidence="3 4">
    <name type="scientific">Methanocella arvoryzae (strain DSM 22066 / NBRC 105507 / MRE50)</name>
    <dbReference type="NCBI Taxonomy" id="351160"/>
    <lineage>
        <taxon>Archaea</taxon>
        <taxon>Methanobacteriati</taxon>
        <taxon>Methanobacteriota</taxon>
        <taxon>Stenosarchaea group</taxon>
        <taxon>Methanomicrobia</taxon>
        <taxon>Methanocellales</taxon>
        <taxon>Methanocellaceae</taxon>
        <taxon>Methanocella</taxon>
    </lineage>
</organism>
<sequence length="157" mass="17628">MGRRMKRILIVYDTKGGSTWEIIGWIRDGAISQGASVDIKSVREVDNLDYDLIVTGSPIYGEQPMGSIINFLTRDDLTNKNIALFVVCFAGVFGLRNFMVRRYLDEMRSICKGHVVSMTSFDAATGPWRKLNREICYDYGREIAGAPVRRPKVVGTA</sequence>
<evidence type="ECO:0000313" key="3">
    <source>
        <dbReference type="EMBL" id="CAJ35219.1"/>
    </source>
</evidence>
<reference evidence="3 4" key="1">
    <citation type="journal article" date="2006" name="Science">
        <title>Genome of rice cluster I archaea -- the key methane producers in the rice rhizosphere.</title>
        <authorList>
            <person name="Erkel C."/>
            <person name="Kube M."/>
            <person name="Reinhardt R."/>
            <person name="Liesack W."/>
        </authorList>
    </citation>
    <scope>NUCLEOTIDE SEQUENCE [LARGE SCALE GENOMIC DNA]</scope>
    <source>
        <strain evidence="4">DSM 22066 / NBRC 105507 / MRE50</strain>
    </source>
</reference>
<dbReference type="Pfam" id="PF12724">
    <property type="entry name" value="Flavodoxin_5"/>
    <property type="match status" value="1"/>
</dbReference>
<dbReference type="PATRIC" id="fig|351160.9.peg.3036"/>
<dbReference type="PANTHER" id="PTHR38030:SF2">
    <property type="entry name" value="PROTOPORPHYRINOGEN IX DEHYDROGENASE [QUINONE]"/>
    <property type="match status" value="1"/>
</dbReference>
<dbReference type="eggNOG" id="arCOG00524">
    <property type="taxonomic scope" value="Archaea"/>
</dbReference>
<evidence type="ECO:0000259" key="2">
    <source>
        <dbReference type="Pfam" id="PF12724"/>
    </source>
</evidence>
<dbReference type="InterPro" id="IPR052200">
    <property type="entry name" value="Protoporphyrinogen_IX_DH"/>
</dbReference>
<evidence type="ECO:0000256" key="1">
    <source>
        <dbReference type="SAM" id="Phobius"/>
    </source>
</evidence>
<protein>
    <recommendedName>
        <fullName evidence="2">Flavodoxin domain-containing protein</fullName>
    </recommendedName>
</protein>
<feature type="domain" description="Flavodoxin" evidence="2">
    <location>
        <begin position="9"/>
        <end position="90"/>
    </location>
</feature>
<dbReference type="EMBL" id="AM114193">
    <property type="protein sequence ID" value="CAJ35219.1"/>
    <property type="molecule type" value="Genomic_DNA"/>
</dbReference>